<feature type="domain" description="HDOD" evidence="1">
    <location>
        <begin position="14"/>
        <end position="210"/>
    </location>
</feature>
<evidence type="ECO:0000259" key="1">
    <source>
        <dbReference type="PROSITE" id="PS51833"/>
    </source>
</evidence>
<dbReference type="InterPro" id="IPR003607">
    <property type="entry name" value="HD/PDEase_dom"/>
</dbReference>
<dbReference type="InterPro" id="IPR013976">
    <property type="entry name" value="HDOD"/>
</dbReference>
<comment type="caution">
    <text evidence="2">The sequence shown here is derived from an EMBL/GenBank/DDBJ whole genome shotgun (WGS) entry which is preliminary data.</text>
</comment>
<protein>
    <submittedName>
        <fullName evidence="2">HDOD domain-containing protein</fullName>
    </submittedName>
</protein>
<keyword evidence="3" id="KW-1185">Reference proteome</keyword>
<dbReference type="Proteomes" id="UP000657177">
    <property type="component" value="Unassembled WGS sequence"/>
</dbReference>
<dbReference type="SUPFAM" id="SSF109604">
    <property type="entry name" value="HD-domain/PDEase-like"/>
    <property type="match status" value="1"/>
</dbReference>
<dbReference type="CDD" id="cd00077">
    <property type="entry name" value="HDc"/>
    <property type="match status" value="1"/>
</dbReference>
<dbReference type="PANTHER" id="PTHR33525:SF3">
    <property type="entry name" value="RIBONUCLEASE Y"/>
    <property type="match status" value="1"/>
</dbReference>
<proteinExistence type="predicted"/>
<dbReference type="PANTHER" id="PTHR33525">
    <property type="match status" value="1"/>
</dbReference>
<dbReference type="InterPro" id="IPR052340">
    <property type="entry name" value="RNase_Y/CdgJ"/>
</dbReference>
<reference evidence="2" key="1">
    <citation type="submission" date="2020-06" db="EMBL/GenBank/DDBJ databases">
        <title>Novel chitinolytic bacterium.</title>
        <authorList>
            <person name="Ungkulpasvich U."/>
            <person name="Kosugi A."/>
            <person name="Uke A."/>
        </authorList>
    </citation>
    <scope>NUCLEOTIDE SEQUENCE</scope>
    <source>
        <strain evidence="2">UUS1-1</strain>
    </source>
</reference>
<organism evidence="2 3">
    <name type="scientific">Capillibacterium thermochitinicola</name>
    <dbReference type="NCBI Taxonomy" id="2699427"/>
    <lineage>
        <taxon>Bacteria</taxon>
        <taxon>Bacillati</taxon>
        <taxon>Bacillota</taxon>
        <taxon>Capillibacterium</taxon>
    </lineage>
</organism>
<sequence length="283" mass="31557">MTPLDLVERRMRELPTLPLVAQRVVGLLDNPSSSAADLEQVIKHDQALTARVLKLVNSAYYGYPRHITTVGQAIVILGYKTLKELVLSISIADLFRMRGEAKVFNRAALWQHAVVTAIGARILARRAGLPFEEDVFIAGLLHDIGVLFLDLCLNAEFDEIVALTTTAGVPLVRAEEKVLGFNHTQVGKMVAEKWNFPPFLVEVIRHHHRPVQTRNHWVAVALVFLADNLAQETGVGFLEGYDAGPDFVTTVWTWLELKPEQKPDVLQQIKRELQGAGEFLALC</sequence>
<dbReference type="RefSeq" id="WP_181340212.1">
    <property type="nucleotide sequence ID" value="NZ_JAAKDE010000019.1"/>
</dbReference>
<accession>A0A8J6LNE7</accession>
<evidence type="ECO:0000313" key="3">
    <source>
        <dbReference type="Proteomes" id="UP000657177"/>
    </source>
</evidence>
<evidence type="ECO:0000313" key="2">
    <source>
        <dbReference type="EMBL" id="MBA2133743.1"/>
    </source>
</evidence>
<gene>
    <name evidence="2" type="ORF">G5B42_09390</name>
</gene>
<name>A0A8J6LNE7_9FIRM</name>
<dbReference type="Pfam" id="PF08668">
    <property type="entry name" value="HDOD"/>
    <property type="match status" value="1"/>
</dbReference>
<dbReference type="PROSITE" id="PS51833">
    <property type="entry name" value="HDOD"/>
    <property type="match status" value="1"/>
</dbReference>
<dbReference type="AlphaFoldDB" id="A0A8J6LNE7"/>
<dbReference type="Gene3D" id="1.10.3210.10">
    <property type="entry name" value="Hypothetical protein af1432"/>
    <property type="match status" value="1"/>
</dbReference>
<dbReference type="EMBL" id="JAAKDE010000019">
    <property type="protein sequence ID" value="MBA2133743.1"/>
    <property type="molecule type" value="Genomic_DNA"/>
</dbReference>